<organism evidence="9 10">
    <name type="scientific">Nocardioides luti</name>
    <dbReference type="NCBI Taxonomy" id="2761101"/>
    <lineage>
        <taxon>Bacteria</taxon>
        <taxon>Bacillati</taxon>
        <taxon>Actinomycetota</taxon>
        <taxon>Actinomycetes</taxon>
        <taxon>Propionibacteriales</taxon>
        <taxon>Nocardioidaceae</taxon>
        <taxon>Nocardioides</taxon>
    </lineage>
</organism>
<dbReference type="NCBIfam" id="TIGR01695">
    <property type="entry name" value="murJ_mviN"/>
    <property type="match status" value="1"/>
</dbReference>
<keyword evidence="10" id="KW-1185">Reference proteome</keyword>
<dbReference type="PANTHER" id="PTHR47019:SF1">
    <property type="entry name" value="LIPID II FLIPPASE MURJ"/>
    <property type="match status" value="1"/>
</dbReference>
<proteinExistence type="predicted"/>
<evidence type="ECO:0000256" key="8">
    <source>
        <dbReference type="SAM" id="Phobius"/>
    </source>
</evidence>
<dbReference type="GO" id="GO:0005886">
    <property type="term" value="C:plasma membrane"/>
    <property type="evidence" value="ECO:0007669"/>
    <property type="project" value="UniProtKB-SubCell"/>
</dbReference>
<feature type="transmembrane region" description="Helical" evidence="8">
    <location>
        <begin position="453"/>
        <end position="472"/>
    </location>
</feature>
<keyword evidence="4" id="KW-0133">Cell shape</keyword>
<sequence length="562" mass="59588">MSAPETPSGTEAGETTQQREDRKILASSAVMAAGTVVSRLSGFVRSALLAAALGLSLHADIFTVANTIPNALYILLAGGVFNAVLVPQLVRAMKDDADGGEAYTNRVITLAALFLGAVSVLLVVAAPAVLSFYLDADYDTPALAAQRESVVDFARYCLPQVFFYGMFVLVGQILNSRRRFGPMMWAPIANNVISVAVLVVYLVAFGPVPDSQLRSAFTAHQELLLGLGSTLGIVAQLMILVPYLKKAGFTYRPRFDFRGTGLGHTFRLGIWTVLFVVVNQAAYFVVVNLASGGTAGGDDGTGLTVYSSTFLIMMVPHSIITVSLATAILPRLSALSASGDLAGLARSLTSALRTALAVVVPFAALLPLVAPDVANVILHGAARDDIGLYVPSLALFGPGLVFFTVHYLMLRGFYALEHTRTVFFIQCAVALTNIAVAVALVRSTDDAHTSPSLVLAYTASYAVGSLVSYAVLRRLTGGLETPRLVRFLVRLALATVGATVPALALALFLHDLTGTPTWPVALAQGVAITGLDVALFLLLARALRLREVTDVLDTVLRRRARR</sequence>
<evidence type="ECO:0000256" key="3">
    <source>
        <dbReference type="ARBA" id="ARBA00022692"/>
    </source>
</evidence>
<dbReference type="InterPro" id="IPR051050">
    <property type="entry name" value="Lipid_II_flippase_MurJ/MviN"/>
</dbReference>
<feature type="transmembrane region" description="Helical" evidence="8">
    <location>
        <begin position="110"/>
        <end position="133"/>
    </location>
</feature>
<dbReference type="Proteomes" id="UP000523955">
    <property type="component" value="Unassembled WGS sequence"/>
</dbReference>
<gene>
    <name evidence="9" type="primary">murJ</name>
    <name evidence="9" type="ORF">H5V45_11585</name>
</gene>
<keyword evidence="2" id="KW-1003">Cell membrane</keyword>
<protein>
    <submittedName>
        <fullName evidence="9">Murein biosynthesis integral membrane protein MurJ</fullName>
    </submittedName>
</protein>
<feature type="transmembrane region" description="Helical" evidence="8">
    <location>
        <begin position="422"/>
        <end position="441"/>
    </location>
</feature>
<feature type="transmembrane region" description="Helical" evidence="8">
    <location>
        <begin position="350"/>
        <end position="369"/>
    </location>
</feature>
<keyword evidence="6 8" id="KW-1133">Transmembrane helix</keyword>
<dbReference type="GO" id="GO:0008360">
    <property type="term" value="P:regulation of cell shape"/>
    <property type="evidence" value="ECO:0007669"/>
    <property type="project" value="UniProtKB-KW"/>
</dbReference>
<feature type="transmembrane region" description="Helical" evidence="8">
    <location>
        <begin position="183"/>
        <end position="203"/>
    </location>
</feature>
<keyword evidence="3 8" id="KW-0812">Transmembrane</keyword>
<reference evidence="9 10" key="1">
    <citation type="submission" date="2020-08" db="EMBL/GenBank/DDBJ databases">
        <authorList>
            <person name="Seo M.-J."/>
        </authorList>
    </citation>
    <scope>NUCLEOTIDE SEQUENCE [LARGE SCALE GENOMIC DNA]</scope>
    <source>
        <strain evidence="9 10">KIGAM211</strain>
    </source>
</reference>
<evidence type="ECO:0000256" key="1">
    <source>
        <dbReference type="ARBA" id="ARBA00004651"/>
    </source>
</evidence>
<dbReference type="AlphaFoldDB" id="A0A7X0VC78"/>
<evidence type="ECO:0000256" key="4">
    <source>
        <dbReference type="ARBA" id="ARBA00022960"/>
    </source>
</evidence>
<dbReference type="GO" id="GO:0015648">
    <property type="term" value="F:lipid-linked peptidoglycan transporter activity"/>
    <property type="evidence" value="ECO:0007669"/>
    <property type="project" value="TreeGrafter"/>
</dbReference>
<dbReference type="Pfam" id="PF03023">
    <property type="entry name" value="MurJ"/>
    <property type="match status" value="1"/>
</dbReference>
<evidence type="ECO:0000256" key="2">
    <source>
        <dbReference type="ARBA" id="ARBA00022475"/>
    </source>
</evidence>
<dbReference type="EMBL" id="JACKXE010000001">
    <property type="protein sequence ID" value="MBB6627958.1"/>
    <property type="molecule type" value="Genomic_DNA"/>
</dbReference>
<feature type="transmembrane region" description="Helical" evidence="8">
    <location>
        <begin position="71"/>
        <end position="90"/>
    </location>
</feature>
<comment type="caution">
    <text evidence="9">The sequence shown here is derived from an EMBL/GenBank/DDBJ whole genome shotgun (WGS) entry which is preliminary data.</text>
</comment>
<feature type="transmembrane region" description="Helical" evidence="8">
    <location>
        <begin position="484"/>
        <end position="509"/>
    </location>
</feature>
<dbReference type="InterPro" id="IPR004268">
    <property type="entry name" value="MurJ"/>
</dbReference>
<evidence type="ECO:0000256" key="5">
    <source>
        <dbReference type="ARBA" id="ARBA00022984"/>
    </source>
</evidence>
<evidence type="ECO:0000313" key="9">
    <source>
        <dbReference type="EMBL" id="MBB6627958.1"/>
    </source>
</evidence>
<name>A0A7X0VC78_9ACTN</name>
<dbReference type="PRINTS" id="PR01806">
    <property type="entry name" value="VIRFACTRMVIN"/>
</dbReference>
<dbReference type="PANTHER" id="PTHR47019">
    <property type="entry name" value="LIPID II FLIPPASE MURJ"/>
    <property type="match status" value="1"/>
</dbReference>
<feature type="transmembrane region" description="Helical" evidence="8">
    <location>
        <begin position="306"/>
        <end position="329"/>
    </location>
</feature>
<evidence type="ECO:0000256" key="7">
    <source>
        <dbReference type="ARBA" id="ARBA00023136"/>
    </source>
</evidence>
<feature type="transmembrane region" description="Helical" evidence="8">
    <location>
        <begin position="521"/>
        <end position="540"/>
    </location>
</feature>
<dbReference type="GO" id="GO:0034204">
    <property type="term" value="P:lipid translocation"/>
    <property type="evidence" value="ECO:0007669"/>
    <property type="project" value="TreeGrafter"/>
</dbReference>
<feature type="transmembrane region" description="Helical" evidence="8">
    <location>
        <begin position="389"/>
        <end position="410"/>
    </location>
</feature>
<keyword evidence="5" id="KW-0573">Peptidoglycan synthesis</keyword>
<feature type="transmembrane region" description="Helical" evidence="8">
    <location>
        <begin position="265"/>
        <end position="286"/>
    </location>
</feature>
<comment type="subcellular location">
    <subcellularLocation>
        <location evidence="1">Cell membrane</location>
        <topology evidence="1">Multi-pass membrane protein</topology>
    </subcellularLocation>
</comment>
<feature type="transmembrane region" description="Helical" evidence="8">
    <location>
        <begin position="223"/>
        <end position="244"/>
    </location>
</feature>
<evidence type="ECO:0000313" key="10">
    <source>
        <dbReference type="Proteomes" id="UP000523955"/>
    </source>
</evidence>
<keyword evidence="7 8" id="KW-0472">Membrane</keyword>
<evidence type="ECO:0000256" key="6">
    <source>
        <dbReference type="ARBA" id="ARBA00022989"/>
    </source>
</evidence>
<dbReference type="RefSeq" id="WP_185253059.1">
    <property type="nucleotide sequence ID" value="NZ_JACKXE010000001.1"/>
</dbReference>
<feature type="transmembrane region" description="Helical" evidence="8">
    <location>
        <begin position="153"/>
        <end position="171"/>
    </location>
</feature>
<accession>A0A7X0VC78</accession>
<dbReference type="GO" id="GO:0009252">
    <property type="term" value="P:peptidoglycan biosynthetic process"/>
    <property type="evidence" value="ECO:0007669"/>
    <property type="project" value="UniProtKB-KW"/>
</dbReference>